<feature type="domain" description="O-GlcNAcase BT-4395-like post-catalytic" evidence="1">
    <location>
        <begin position="5"/>
        <end position="58"/>
    </location>
</feature>
<evidence type="ECO:0000313" key="2">
    <source>
        <dbReference type="EMBL" id="MBJ7883129.1"/>
    </source>
</evidence>
<dbReference type="Proteomes" id="UP000662373">
    <property type="component" value="Unassembled WGS sequence"/>
</dbReference>
<reference evidence="2 3" key="1">
    <citation type="submission" date="2020-09" db="EMBL/GenBank/DDBJ databases">
        <title>Draft genome of Gelidibacter salicanalis PAMC21136.</title>
        <authorList>
            <person name="Park H."/>
        </authorList>
    </citation>
    <scope>NUCLEOTIDE SEQUENCE [LARGE SCALE GENOMIC DNA]</scope>
    <source>
        <strain evidence="2 3">PAMC21136</strain>
    </source>
</reference>
<evidence type="ECO:0000313" key="3">
    <source>
        <dbReference type="Proteomes" id="UP000662373"/>
    </source>
</evidence>
<keyword evidence="3" id="KW-1185">Reference proteome</keyword>
<dbReference type="InterPro" id="IPR013780">
    <property type="entry name" value="Glyco_hydro_b"/>
</dbReference>
<dbReference type="InterPro" id="IPR008979">
    <property type="entry name" value="Galactose-bd-like_sf"/>
</dbReference>
<dbReference type="InterPro" id="IPR049478">
    <property type="entry name" value="BT_4395-like_hel"/>
</dbReference>
<dbReference type="Gene3D" id="2.60.40.1180">
    <property type="entry name" value="Golgi alpha-mannosidase II"/>
    <property type="match status" value="1"/>
</dbReference>
<dbReference type="EMBL" id="JAEHJZ010000122">
    <property type="protein sequence ID" value="MBJ7883129.1"/>
    <property type="molecule type" value="Genomic_DNA"/>
</dbReference>
<evidence type="ECO:0000259" key="1">
    <source>
        <dbReference type="Pfam" id="PF21809"/>
    </source>
</evidence>
<gene>
    <name evidence="2" type="ORF">JEM65_21125</name>
</gene>
<sequence length="202" mass="23068">MHTALQAKQTGDFERSYQALNAIKAQMYEIDRNENQNPYQPGVVTGSLVVQPFIDKSFAYLTNSYNSTFDKALEVEANYNPHKLYTNVAQLQNQQVTLRERTLALNPPLEVIRLEPKGYFGFELQEPIRVERISYKLTPASVYANLKLEVSTDGTDWKLIDTKEDKEAVQASANQTVKFIRITNTAKHTLEGRIENLKIIVK</sequence>
<organism evidence="2 3">
    <name type="scientific">Gelidibacter salicanalis</name>
    <dbReference type="NCBI Taxonomy" id="291193"/>
    <lineage>
        <taxon>Bacteria</taxon>
        <taxon>Pseudomonadati</taxon>
        <taxon>Bacteroidota</taxon>
        <taxon>Flavobacteriia</taxon>
        <taxon>Flavobacteriales</taxon>
        <taxon>Flavobacteriaceae</taxon>
        <taxon>Gelidibacter</taxon>
    </lineage>
</organism>
<dbReference type="SUPFAM" id="SSF49785">
    <property type="entry name" value="Galactose-binding domain-like"/>
    <property type="match status" value="1"/>
</dbReference>
<comment type="caution">
    <text evidence="2">The sequence shown here is derived from an EMBL/GenBank/DDBJ whole genome shotgun (WGS) entry which is preliminary data.</text>
</comment>
<dbReference type="Pfam" id="PF21809">
    <property type="entry name" value="Glyco_hydro_84_hel"/>
    <property type="match status" value="1"/>
</dbReference>
<protein>
    <recommendedName>
        <fullName evidence="1">O-GlcNAcase BT-4395-like post-catalytic domain-containing protein</fullName>
    </recommendedName>
</protein>
<dbReference type="SUPFAM" id="SSF140657">
    <property type="entry name" value="Hyaluronidase post-catalytic domain-like"/>
    <property type="match status" value="1"/>
</dbReference>
<proteinExistence type="predicted"/>
<dbReference type="Pfam" id="PF18344">
    <property type="entry name" value="CBM32"/>
    <property type="match status" value="1"/>
</dbReference>
<dbReference type="AlphaFoldDB" id="A0A934KSR1"/>
<accession>A0A934KSR1</accession>
<name>A0A934KSR1_9FLAO</name>
<dbReference type="Gene3D" id="1.20.58.460">
    <property type="entry name" value="Hyaluronidase post-catalytic domain-like"/>
    <property type="match status" value="1"/>
</dbReference>